<dbReference type="EMBL" id="NQVN01000002">
    <property type="protein sequence ID" value="PIP00024.1"/>
    <property type="molecule type" value="Genomic_DNA"/>
</dbReference>
<protein>
    <submittedName>
        <fullName evidence="2">Uncharacterized protein</fullName>
    </submittedName>
</protein>
<keyword evidence="3" id="KW-1185">Reference proteome</keyword>
<proteinExistence type="predicted"/>
<evidence type="ECO:0000256" key="1">
    <source>
        <dbReference type="SAM" id="Phobius"/>
    </source>
</evidence>
<name>A0A2G9WZC9_9HYPH</name>
<keyword evidence="1" id="KW-0472">Membrane</keyword>
<sequence>MVNDAVVFKKRLPTKKKQNFWRIATRIAASLLPLLVGFFFNSDKLTEGNNLVVFALLLVATAVVVTVSVLMDV</sequence>
<keyword evidence="1" id="KW-1133">Transmembrane helix</keyword>
<evidence type="ECO:0000313" key="3">
    <source>
        <dbReference type="Proteomes" id="UP000231070"/>
    </source>
</evidence>
<evidence type="ECO:0000313" key="2">
    <source>
        <dbReference type="EMBL" id="PIP00024.1"/>
    </source>
</evidence>
<dbReference type="AlphaFoldDB" id="A0A2G9WZC9"/>
<accession>A0A2G9WZC9</accession>
<gene>
    <name evidence="2" type="ORF">CJ014_04575</name>
</gene>
<organism evidence="2 3">
    <name type="scientific">Pleomorphomonas carboxyditropha</name>
    <dbReference type="NCBI Taxonomy" id="2023338"/>
    <lineage>
        <taxon>Bacteria</taxon>
        <taxon>Pseudomonadati</taxon>
        <taxon>Pseudomonadota</taxon>
        <taxon>Alphaproteobacteria</taxon>
        <taxon>Hyphomicrobiales</taxon>
        <taxon>Pleomorphomonadaceae</taxon>
        <taxon>Pleomorphomonas</taxon>
    </lineage>
</organism>
<feature type="transmembrane region" description="Helical" evidence="1">
    <location>
        <begin position="52"/>
        <end position="71"/>
    </location>
</feature>
<keyword evidence="1" id="KW-0812">Transmembrane</keyword>
<comment type="caution">
    <text evidence="2">The sequence shown here is derived from an EMBL/GenBank/DDBJ whole genome shotgun (WGS) entry which is preliminary data.</text>
</comment>
<dbReference type="Proteomes" id="UP000231070">
    <property type="component" value="Unassembled WGS sequence"/>
</dbReference>
<feature type="transmembrane region" description="Helical" evidence="1">
    <location>
        <begin position="20"/>
        <end position="40"/>
    </location>
</feature>
<reference evidence="2 3" key="1">
    <citation type="submission" date="2017-08" db="EMBL/GenBank/DDBJ databases">
        <title>Pleomorphomonas carboxidotrophicus sp. nov., a new mesophilic hydrogenogenic carboxidotroph.</title>
        <authorList>
            <person name="Esquivel-Elizondo S."/>
            <person name="Krajmalnik-Brown R."/>
            <person name="Maldonado J."/>
        </authorList>
    </citation>
    <scope>NUCLEOTIDE SEQUENCE [LARGE SCALE GENOMIC DNA]</scope>
    <source>
        <strain evidence="2 3">SVCO-16</strain>
    </source>
</reference>